<sequence length="96" mass="10977">PIFHAFFQTTGEEQEKAIKEAQEVFKILEEKALGNKKFFSGDSPIFHAFFQTTGEEQEKAIKEAQEVFKILEEKALGNKKFFSGDSIGWLTFHMDG</sequence>
<keyword evidence="3" id="KW-1185">Reference proteome</keyword>
<dbReference type="Gene3D" id="1.20.1050.10">
    <property type="match status" value="2"/>
</dbReference>
<dbReference type="Proteomes" id="UP000237347">
    <property type="component" value="Unassembled WGS sequence"/>
</dbReference>
<name>A0AAW0KRV6_QUESU</name>
<dbReference type="GO" id="GO:0016740">
    <property type="term" value="F:transferase activity"/>
    <property type="evidence" value="ECO:0007669"/>
    <property type="project" value="UniProtKB-KW"/>
</dbReference>
<gene>
    <name evidence="2" type="primary">GST23_12</name>
    <name evidence="2" type="ORF">CFP56_014246</name>
</gene>
<evidence type="ECO:0000256" key="1">
    <source>
        <dbReference type="SAM" id="Coils"/>
    </source>
</evidence>
<protein>
    <submittedName>
        <fullName evidence="2">Glutathione transferase gst 23</fullName>
    </submittedName>
</protein>
<dbReference type="AlphaFoldDB" id="A0AAW0KRV6"/>
<comment type="caution">
    <text evidence="2">The sequence shown here is derived from an EMBL/GenBank/DDBJ whole genome shotgun (WGS) entry which is preliminary data.</text>
</comment>
<accession>A0AAW0KRV6</accession>
<keyword evidence="1" id="KW-0175">Coiled coil</keyword>
<proteinExistence type="predicted"/>
<feature type="coiled-coil region" evidence="1">
    <location>
        <begin position="11"/>
        <end position="74"/>
    </location>
</feature>
<evidence type="ECO:0000313" key="3">
    <source>
        <dbReference type="Proteomes" id="UP000237347"/>
    </source>
</evidence>
<dbReference type="EMBL" id="PKMF04000225">
    <property type="protein sequence ID" value="KAK7842180.1"/>
    <property type="molecule type" value="Genomic_DNA"/>
</dbReference>
<dbReference type="InterPro" id="IPR036282">
    <property type="entry name" value="Glutathione-S-Trfase_C_sf"/>
</dbReference>
<feature type="non-terminal residue" evidence="2">
    <location>
        <position position="1"/>
    </location>
</feature>
<reference evidence="2 3" key="1">
    <citation type="journal article" date="2018" name="Sci. Data">
        <title>The draft genome sequence of cork oak.</title>
        <authorList>
            <person name="Ramos A.M."/>
            <person name="Usie A."/>
            <person name="Barbosa P."/>
            <person name="Barros P.M."/>
            <person name="Capote T."/>
            <person name="Chaves I."/>
            <person name="Simoes F."/>
            <person name="Abreu I."/>
            <person name="Carrasquinho I."/>
            <person name="Faro C."/>
            <person name="Guimaraes J.B."/>
            <person name="Mendonca D."/>
            <person name="Nobrega F."/>
            <person name="Rodrigues L."/>
            <person name="Saibo N.J.M."/>
            <person name="Varela M.C."/>
            <person name="Egas C."/>
            <person name="Matos J."/>
            <person name="Miguel C.M."/>
            <person name="Oliveira M.M."/>
            <person name="Ricardo C.P."/>
            <person name="Goncalves S."/>
        </authorList>
    </citation>
    <scope>NUCLEOTIDE SEQUENCE [LARGE SCALE GENOMIC DNA]</scope>
    <source>
        <strain evidence="3">cv. HL8</strain>
    </source>
</reference>
<dbReference type="SUPFAM" id="SSF47616">
    <property type="entry name" value="GST C-terminal domain-like"/>
    <property type="match status" value="2"/>
</dbReference>
<organism evidence="2 3">
    <name type="scientific">Quercus suber</name>
    <name type="common">Cork oak</name>
    <dbReference type="NCBI Taxonomy" id="58331"/>
    <lineage>
        <taxon>Eukaryota</taxon>
        <taxon>Viridiplantae</taxon>
        <taxon>Streptophyta</taxon>
        <taxon>Embryophyta</taxon>
        <taxon>Tracheophyta</taxon>
        <taxon>Spermatophyta</taxon>
        <taxon>Magnoliopsida</taxon>
        <taxon>eudicotyledons</taxon>
        <taxon>Gunneridae</taxon>
        <taxon>Pentapetalae</taxon>
        <taxon>rosids</taxon>
        <taxon>fabids</taxon>
        <taxon>Fagales</taxon>
        <taxon>Fagaceae</taxon>
        <taxon>Quercus</taxon>
    </lineage>
</organism>
<keyword evidence="2" id="KW-0808">Transferase</keyword>
<evidence type="ECO:0000313" key="2">
    <source>
        <dbReference type="EMBL" id="KAK7842180.1"/>
    </source>
</evidence>